<keyword evidence="3" id="KW-0540">Nuclease</keyword>
<evidence type="ECO:0000313" key="8">
    <source>
        <dbReference type="EMBL" id="TSA80589.1"/>
    </source>
</evidence>
<dbReference type="SUPFAM" id="SSF88723">
    <property type="entry name" value="PIN domain-like"/>
    <property type="match status" value="1"/>
</dbReference>
<evidence type="ECO:0000256" key="7">
    <source>
        <dbReference type="ARBA" id="ARBA00038093"/>
    </source>
</evidence>
<dbReference type="GO" id="GO:0016787">
    <property type="term" value="F:hydrolase activity"/>
    <property type="evidence" value="ECO:0007669"/>
    <property type="project" value="UniProtKB-KW"/>
</dbReference>
<proteinExistence type="inferred from homology"/>
<dbReference type="AlphaFoldDB" id="A0A553UK69"/>
<comment type="cofactor">
    <cofactor evidence="1">
        <name>Mg(2+)</name>
        <dbReference type="ChEBI" id="CHEBI:18420"/>
    </cofactor>
</comment>
<organism evidence="8 9">
    <name type="scientific">Deinococcus detaillensis</name>
    <dbReference type="NCBI Taxonomy" id="2592048"/>
    <lineage>
        <taxon>Bacteria</taxon>
        <taxon>Thermotogati</taxon>
        <taxon>Deinococcota</taxon>
        <taxon>Deinococci</taxon>
        <taxon>Deinococcales</taxon>
        <taxon>Deinococcaceae</taxon>
        <taxon>Deinococcus</taxon>
    </lineage>
</organism>
<evidence type="ECO:0000256" key="1">
    <source>
        <dbReference type="ARBA" id="ARBA00001946"/>
    </source>
</evidence>
<comment type="similarity">
    <text evidence="7">Belongs to the PINc/VapC protein family.</text>
</comment>
<dbReference type="GO" id="GO:0046872">
    <property type="term" value="F:metal ion binding"/>
    <property type="evidence" value="ECO:0007669"/>
    <property type="project" value="UniProtKB-KW"/>
</dbReference>
<dbReference type="GO" id="GO:0004518">
    <property type="term" value="F:nuclease activity"/>
    <property type="evidence" value="ECO:0007669"/>
    <property type="project" value="UniProtKB-KW"/>
</dbReference>
<accession>A0A553UK69</accession>
<reference evidence="8 9" key="1">
    <citation type="submission" date="2019-07" db="EMBL/GenBank/DDBJ databases">
        <title>Deinococcus detaillus sp. nov., isolated from humus soil in Antarctica.</title>
        <authorList>
            <person name="Zhang K."/>
        </authorList>
    </citation>
    <scope>NUCLEOTIDE SEQUENCE [LARGE SCALE GENOMIC DNA]</scope>
    <source>
        <strain evidence="8 9">H1</strain>
    </source>
</reference>
<dbReference type="PANTHER" id="PTHR33653:SF1">
    <property type="entry name" value="RIBONUCLEASE VAPC2"/>
    <property type="match status" value="1"/>
</dbReference>
<keyword evidence="2" id="KW-1277">Toxin-antitoxin system</keyword>
<dbReference type="EMBL" id="VKDB01000028">
    <property type="protein sequence ID" value="TSA80589.1"/>
    <property type="molecule type" value="Genomic_DNA"/>
</dbReference>
<evidence type="ECO:0000256" key="4">
    <source>
        <dbReference type="ARBA" id="ARBA00022723"/>
    </source>
</evidence>
<comment type="caution">
    <text evidence="8">The sequence shown here is derived from an EMBL/GenBank/DDBJ whole genome shotgun (WGS) entry which is preliminary data.</text>
</comment>
<name>A0A553UK69_9DEIO</name>
<evidence type="ECO:0000256" key="5">
    <source>
        <dbReference type="ARBA" id="ARBA00022801"/>
    </source>
</evidence>
<sequence length="137" mass="14583">MSTALDSNVLLSLWNAEPAAPKLAAALDRLATQGRLVVCGAVYAELSGFYPDLDVLLRTYGVSADPQMPLIAWRRAGVAHTAYSARRRASGGGLPRRILTDFLVGAHASTFGHALLTLNTGDYGDFPEVPLLTITQS</sequence>
<protein>
    <submittedName>
        <fullName evidence="8">Type II toxin-antitoxin system VapC family toxin</fullName>
    </submittedName>
</protein>
<dbReference type="OrthoDB" id="68010at2"/>
<dbReference type="Proteomes" id="UP000316092">
    <property type="component" value="Unassembled WGS sequence"/>
</dbReference>
<dbReference type="PANTHER" id="PTHR33653">
    <property type="entry name" value="RIBONUCLEASE VAPC2"/>
    <property type="match status" value="1"/>
</dbReference>
<evidence type="ECO:0000256" key="3">
    <source>
        <dbReference type="ARBA" id="ARBA00022722"/>
    </source>
</evidence>
<dbReference type="Gene3D" id="3.40.50.1010">
    <property type="entry name" value="5'-nuclease"/>
    <property type="match status" value="1"/>
</dbReference>
<dbReference type="InterPro" id="IPR050556">
    <property type="entry name" value="Type_II_TA_system_RNase"/>
</dbReference>
<evidence type="ECO:0000313" key="9">
    <source>
        <dbReference type="Proteomes" id="UP000316092"/>
    </source>
</evidence>
<evidence type="ECO:0000256" key="2">
    <source>
        <dbReference type="ARBA" id="ARBA00022649"/>
    </source>
</evidence>
<keyword evidence="9" id="KW-1185">Reference proteome</keyword>
<keyword evidence="6" id="KW-0460">Magnesium</keyword>
<dbReference type="RefSeq" id="WP_143721860.1">
    <property type="nucleotide sequence ID" value="NZ_VKDB01000028.1"/>
</dbReference>
<keyword evidence="5" id="KW-0378">Hydrolase</keyword>
<evidence type="ECO:0000256" key="6">
    <source>
        <dbReference type="ARBA" id="ARBA00022842"/>
    </source>
</evidence>
<dbReference type="InterPro" id="IPR029060">
    <property type="entry name" value="PIN-like_dom_sf"/>
</dbReference>
<keyword evidence="4" id="KW-0479">Metal-binding</keyword>
<gene>
    <name evidence="8" type="ORF">FNU79_16315</name>
</gene>